<proteinExistence type="predicted"/>
<feature type="signal peptide" evidence="1">
    <location>
        <begin position="1"/>
        <end position="23"/>
    </location>
</feature>
<evidence type="ECO:0000313" key="3">
    <source>
        <dbReference type="Proteomes" id="UP001348149"/>
    </source>
</evidence>
<sequence>MDMRQLLKCCAVISLVLAGSAQADSDPVVVELFTSQGCSSCPPADQLLMELGDRDDVIPLALHIDYWDYIGWKDIFAQPIFTKRQKAYARSAGRTMIYTPQMIVGGEEDIVGNRPMELADLIAKHKANPSPVGLTITRQGDDLHIVANAKQPLGPVDIHLVRYDPQQTVTINRGENSGLTTTYTNIVTDWQRLEPWDGQGTLDRVAQISGDAPVVVLVQKASYGSILAAARLR</sequence>
<keyword evidence="3" id="KW-1185">Reference proteome</keyword>
<reference evidence="2 3" key="1">
    <citation type="submission" date="2024-01" db="EMBL/GenBank/DDBJ databases">
        <title>Mesobacterium rodlantinim sp. nov., isolated from shallow sea hydrothermal systems off Kueishantao Island.</title>
        <authorList>
            <person name="Su Z."/>
            <person name="Tang K."/>
        </authorList>
    </citation>
    <scope>NUCLEOTIDE SEQUENCE [LARGE SCALE GENOMIC DNA]</scope>
    <source>
        <strain evidence="2 3">TK19101</strain>
    </source>
</reference>
<accession>A0ABU6HLF6</accession>
<dbReference type="PANTHER" id="PTHR36057:SF1">
    <property type="entry name" value="LIPOPROTEIN LIPID ATTACHMENT SITE-LIKE PROTEIN, PUTATIVE (DUF1223)-RELATED"/>
    <property type="match status" value="1"/>
</dbReference>
<protein>
    <submittedName>
        <fullName evidence="2">DUF1223 domain-containing protein</fullName>
    </submittedName>
</protein>
<dbReference type="RefSeq" id="WP_326298022.1">
    <property type="nucleotide sequence ID" value="NZ_JAYLLH010000019.1"/>
</dbReference>
<dbReference type="EMBL" id="JAYLLH010000019">
    <property type="protein sequence ID" value="MEC3862283.1"/>
    <property type="molecule type" value="Genomic_DNA"/>
</dbReference>
<dbReference type="Proteomes" id="UP001348149">
    <property type="component" value="Unassembled WGS sequence"/>
</dbReference>
<dbReference type="Pfam" id="PF06764">
    <property type="entry name" value="DUF1223"/>
    <property type="match status" value="1"/>
</dbReference>
<name>A0ABU6HLF6_9RHOB</name>
<comment type="caution">
    <text evidence="2">The sequence shown here is derived from an EMBL/GenBank/DDBJ whole genome shotgun (WGS) entry which is preliminary data.</text>
</comment>
<dbReference type="PANTHER" id="PTHR36057">
    <property type="match status" value="1"/>
</dbReference>
<organism evidence="2 3">
    <name type="scientific">Mesobacterium hydrothermale</name>
    <dbReference type="NCBI Taxonomy" id="3111907"/>
    <lineage>
        <taxon>Bacteria</taxon>
        <taxon>Pseudomonadati</taxon>
        <taxon>Pseudomonadota</taxon>
        <taxon>Alphaproteobacteria</taxon>
        <taxon>Rhodobacterales</taxon>
        <taxon>Roseobacteraceae</taxon>
        <taxon>Mesobacterium</taxon>
    </lineage>
</organism>
<gene>
    <name evidence="2" type="ORF">VK792_13395</name>
</gene>
<evidence type="ECO:0000256" key="1">
    <source>
        <dbReference type="SAM" id="SignalP"/>
    </source>
</evidence>
<dbReference type="InterPro" id="IPR036249">
    <property type="entry name" value="Thioredoxin-like_sf"/>
</dbReference>
<evidence type="ECO:0000313" key="2">
    <source>
        <dbReference type="EMBL" id="MEC3862283.1"/>
    </source>
</evidence>
<keyword evidence="1" id="KW-0732">Signal</keyword>
<dbReference type="InterPro" id="IPR010634">
    <property type="entry name" value="DUF1223"/>
</dbReference>
<dbReference type="SUPFAM" id="SSF52833">
    <property type="entry name" value="Thioredoxin-like"/>
    <property type="match status" value="1"/>
</dbReference>
<feature type="chain" id="PRO_5045647904" evidence="1">
    <location>
        <begin position="24"/>
        <end position="233"/>
    </location>
</feature>